<dbReference type="PANTHER" id="PTHR30386">
    <property type="entry name" value="MEMBRANE FUSION SUBUNIT OF EMRAB-TOLC MULTIDRUG EFFLUX PUMP"/>
    <property type="match status" value="1"/>
</dbReference>
<evidence type="ECO:0000259" key="3">
    <source>
        <dbReference type="Pfam" id="PF25917"/>
    </source>
</evidence>
<dbReference type="InterPro" id="IPR058625">
    <property type="entry name" value="MdtA-like_BSH"/>
</dbReference>
<protein>
    <submittedName>
        <fullName evidence="4">Inner membrane protein YibH</fullName>
    </submittedName>
</protein>
<dbReference type="Gene3D" id="2.40.50.100">
    <property type="match status" value="1"/>
</dbReference>
<dbReference type="InterPro" id="IPR058624">
    <property type="entry name" value="MdtA-like_HH"/>
</dbReference>
<dbReference type="Proteomes" id="UP000220836">
    <property type="component" value="Unassembled WGS sequence"/>
</dbReference>
<keyword evidence="5" id="KW-1185">Reference proteome</keyword>
<evidence type="ECO:0000313" key="4">
    <source>
        <dbReference type="EMBL" id="SMX47058.1"/>
    </source>
</evidence>
<keyword evidence="1" id="KW-0812">Transmembrane</keyword>
<gene>
    <name evidence="4" type="primary">yibH</name>
    <name evidence="4" type="ORF">PEV8663_03459</name>
</gene>
<evidence type="ECO:0000259" key="2">
    <source>
        <dbReference type="Pfam" id="PF25876"/>
    </source>
</evidence>
<evidence type="ECO:0000256" key="1">
    <source>
        <dbReference type="SAM" id="Phobius"/>
    </source>
</evidence>
<feature type="domain" description="Multidrug resistance protein MdtA-like barrel-sandwich hybrid" evidence="3">
    <location>
        <begin position="61"/>
        <end position="241"/>
    </location>
</feature>
<dbReference type="Pfam" id="PF25917">
    <property type="entry name" value="BSH_RND"/>
    <property type="match status" value="1"/>
</dbReference>
<feature type="domain" description="Multidrug resistance protein MdtA-like alpha-helical hairpin" evidence="2">
    <location>
        <begin position="123"/>
        <end position="188"/>
    </location>
</feature>
<reference evidence="4 5" key="1">
    <citation type="submission" date="2017-05" db="EMBL/GenBank/DDBJ databases">
        <authorList>
            <person name="Song R."/>
            <person name="Chenine A.L."/>
            <person name="Ruprecht R.M."/>
        </authorList>
    </citation>
    <scope>NUCLEOTIDE SEQUENCE [LARGE SCALE GENOMIC DNA]</scope>
    <source>
        <strain evidence="4 5">CECT 8663</strain>
    </source>
</reference>
<dbReference type="OrthoDB" id="9811754at2"/>
<dbReference type="PANTHER" id="PTHR30386:SF18">
    <property type="entry name" value="INNER MEMBRANE PROTEIN YIAV-RELATED"/>
    <property type="match status" value="1"/>
</dbReference>
<keyword evidence="1" id="KW-0472">Membrane</keyword>
<sequence length="375" mass="40497">MIVFLTLIYVAVLFVLVKRKVLPNTNATWMSTIVWMAVLFLFLFIPMQWGAPSGPVKVLTRVVQIIPNVSGQVVEVAVEANEPLTQGDLLFQLDPEPFQIAVALAEASLARVEAQVKQDQDSLASANASLFQAESRASLAQQRFDDDAKLVQSGTISQNRLEQRQTDLDTAVGAVDQARAAVSAAEIEIGAVTKGGVIAKLAEAVARLEQAQWNLDQTSVRAPSDGYVTNLALGLGQRVTTLPLAPAMVFVDTSEKVIQTDIHQIYLRHLEPGQTVELAFKSMPGKILFGTIDQILDVSSQGQASTSGAVFQTGQIVSEPFAVKIVLDNPEDYDHLSPGTAGNSAIYTNSMAATHVIRKVMIRMTSNLNFLNPAL</sequence>
<dbReference type="EMBL" id="FXYH01000014">
    <property type="protein sequence ID" value="SMX47058.1"/>
    <property type="molecule type" value="Genomic_DNA"/>
</dbReference>
<dbReference type="InterPro" id="IPR050739">
    <property type="entry name" value="MFP"/>
</dbReference>
<proteinExistence type="predicted"/>
<feature type="transmembrane region" description="Helical" evidence="1">
    <location>
        <begin position="29"/>
        <end position="47"/>
    </location>
</feature>
<dbReference type="Gene3D" id="1.10.287.470">
    <property type="entry name" value="Helix hairpin bin"/>
    <property type="match status" value="2"/>
</dbReference>
<dbReference type="Pfam" id="PF25876">
    <property type="entry name" value="HH_MFP_RND"/>
    <property type="match status" value="1"/>
</dbReference>
<keyword evidence="1" id="KW-1133">Transmembrane helix</keyword>
<dbReference type="AlphaFoldDB" id="A0A238KWI5"/>
<organism evidence="4 5">
    <name type="scientific">Pelagimonas varians</name>
    <dbReference type="NCBI Taxonomy" id="696760"/>
    <lineage>
        <taxon>Bacteria</taxon>
        <taxon>Pseudomonadati</taxon>
        <taxon>Pseudomonadota</taxon>
        <taxon>Alphaproteobacteria</taxon>
        <taxon>Rhodobacterales</taxon>
        <taxon>Roseobacteraceae</taxon>
        <taxon>Pelagimonas</taxon>
    </lineage>
</organism>
<accession>A0A238KWI5</accession>
<evidence type="ECO:0000313" key="5">
    <source>
        <dbReference type="Proteomes" id="UP000220836"/>
    </source>
</evidence>
<name>A0A238KWI5_9RHOB</name>
<dbReference type="Gene3D" id="2.40.30.170">
    <property type="match status" value="1"/>
</dbReference>
<dbReference type="SUPFAM" id="SSF111369">
    <property type="entry name" value="HlyD-like secretion proteins"/>
    <property type="match status" value="2"/>
</dbReference>
<dbReference type="RefSeq" id="WP_097805924.1">
    <property type="nucleotide sequence ID" value="NZ_FXYH01000014.1"/>
</dbReference>